<evidence type="ECO:0000256" key="1">
    <source>
        <dbReference type="SAM" id="MobiDB-lite"/>
    </source>
</evidence>
<evidence type="ECO:0000313" key="3">
    <source>
        <dbReference type="Proteomes" id="UP001149813"/>
    </source>
</evidence>
<dbReference type="EMBL" id="JANBOJ010000469">
    <property type="protein sequence ID" value="KAJ1719167.1"/>
    <property type="molecule type" value="Genomic_DNA"/>
</dbReference>
<gene>
    <name evidence="2" type="ORF">LPJ53_006021</name>
</gene>
<comment type="caution">
    <text evidence="2">The sequence shown here is derived from an EMBL/GenBank/DDBJ whole genome shotgun (WGS) entry which is preliminary data.</text>
</comment>
<feature type="compositionally biased region" description="Basic and acidic residues" evidence="1">
    <location>
        <begin position="228"/>
        <end position="245"/>
    </location>
</feature>
<keyword evidence="3" id="KW-1185">Reference proteome</keyword>
<dbReference type="AlphaFoldDB" id="A0A9W7XUD2"/>
<feature type="compositionally biased region" description="Low complexity" evidence="1">
    <location>
        <begin position="76"/>
        <end position="91"/>
    </location>
</feature>
<sequence length="245" mass="27383">MTADDSARGRDKGQPTWEEVERTRTPLPRHPWPDSHSTWRLCIVDRFFTSTTDLASRSRPIKGRMRCLERIPSPSPSSSSSLSTPPSQSPSLLGKWQLVRVLGVQNIDKFTRRARATHQVSQSILEEAILDSGERKGMASVETLGQAAGRWTREFGGFCWRVVEPGVLMSKGMVESWRSGVQQRLFAMLWRDTVEMKGLRIVGRMAEVLDGMLEDALDDQPAKGSAAGKKEDGGAKSDRERKEKS</sequence>
<feature type="region of interest" description="Disordered" evidence="1">
    <location>
        <begin position="1"/>
        <end position="31"/>
    </location>
</feature>
<feature type="region of interest" description="Disordered" evidence="1">
    <location>
        <begin position="59"/>
        <end position="91"/>
    </location>
</feature>
<proteinExistence type="predicted"/>
<reference evidence="2" key="1">
    <citation type="submission" date="2022-07" db="EMBL/GenBank/DDBJ databases">
        <title>Phylogenomic reconstructions and comparative analyses of Kickxellomycotina fungi.</title>
        <authorList>
            <person name="Reynolds N.K."/>
            <person name="Stajich J.E."/>
            <person name="Barry K."/>
            <person name="Grigoriev I.V."/>
            <person name="Crous P."/>
            <person name="Smith M.E."/>
        </authorList>
    </citation>
    <scope>NUCLEOTIDE SEQUENCE</scope>
    <source>
        <strain evidence="2">NBRC 32514</strain>
    </source>
</reference>
<name>A0A9W7XUD2_9FUNG</name>
<feature type="region of interest" description="Disordered" evidence="1">
    <location>
        <begin position="218"/>
        <end position="245"/>
    </location>
</feature>
<feature type="compositionally biased region" description="Basic and acidic residues" evidence="1">
    <location>
        <begin position="1"/>
        <end position="24"/>
    </location>
</feature>
<dbReference type="OrthoDB" id="5569779at2759"/>
<evidence type="ECO:0000313" key="2">
    <source>
        <dbReference type="EMBL" id="KAJ1719167.1"/>
    </source>
</evidence>
<protein>
    <submittedName>
        <fullName evidence="2">Uncharacterized protein</fullName>
    </submittedName>
</protein>
<accession>A0A9W7XUD2</accession>
<dbReference type="Proteomes" id="UP001149813">
    <property type="component" value="Unassembled WGS sequence"/>
</dbReference>
<organism evidence="2 3">
    <name type="scientific">Coemansia erecta</name>
    <dbReference type="NCBI Taxonomy" id="147472"/>
    <lineage>
        <taxon>Eukaryota</taxon>
        <taxon>Fungi</taxon>
        <taxon>Fungi incertae sedis</taxon>
        <taxon>Zoopagomycota</taxon>
        <taxon>Kickxellomycotina</taxon>
        <taxon>Kickxellomycetes</taxon>
        <taxon>Kickxellales</taxon>
        <taxon>Kickxellaceae</taxon>
        <taxon>Coemansia</taxon>
    </lineage>
</organism>